<evidence type="ECO:0000313" key="2">
    <source>
        <dbReference type="Proteomes" id="UP000694923"/>
    </source>
</evidence>
<evidence type="ECO:0000313" key="3">
    <source>
        <dbReference type="RefSeq" id="XP_008571237.1"/>
    </source>
</evidence>
<proteinExistence type="predicted"/>
<feature type="region of interest" description="Disordered" evidence="1">
    <location>
        <begin position="90"/>
        <end position="114"/>
    </location>
</feature>
<sequence length="309" mass="32487">MGHLHDYKGFRKYHPKRGTGGVERSLSETLSLLSSGAGNGAVIFTESLDDERLWAAGPTSRETSTGTEMEHKNRGVCSNYGICCDTKDNLPPTAPSSRQSAQPTSGLHPKFASRPKVERRLLGQDFDRAAPQPNLRQGGALGCGCGSGAEAVWALAAAAAAFPPPRSQSISVQCQLPPPGRAGEKEGGPRIGCVLPGGPGPAAPPQPPLQHRGQRPARALRAKPSREEPCAPLRPPVRQPESGRSAPRRVLIPPASSPPARGGCLRPPGPSSKSKGRRARPPGGSPEDWMRLCQPRPKQGLAISSRPAG</sequence>
<reference evidence="3" key="1">
    <citation type="submission" date="2025-08" db="UniProtKB">
        <authorList>
            <consortium name="RefSeq"/>
        </authorList>
    </citation>
    <scope>IDENTIFICATION</scope>
</reference>
<feature type="compositionally biased region" description="Pro residues" evidence="1">
    <location>
        <begin position="198"/>
        <end position="208"/>
    </location>
</feature>
<evidence type="ECO:0000256" key="1">
    <source>
        <dbReference type="SAM" id="MobiDB-lite"/>
    </source>
</evidence>
<name>A0ABM0QS96_GALVR</name>
<dbReference type="RefSeq" id="XP_008571237.1">
    <property type="nucleotide sequence ID" value="XM_008573015.1"/>
</dbReference>
<feature type="compositionally biased region" description="Basic residues" evidence="1">
    <location>
        <begin position="212"/>
        <end position="223"/>
    </location>
</feature>
<organism evidence="2 3">
    <name type="scientific">Galeopterus variegatus</name>
    <name type="common">Malayan flying lemur</name>
    <name type="synonym">Cynocephalus variegatus</name>
    <dbReference type="NCBI Taxonomy" id="482537"/>
    <lineage>
        <taxon>Eukaryota</taxon>
        <taxon>Metazoa</taxon>
        <taxon>Chordata</taxon>
        <taxon>Craniata</taxon>
        <taxon>Vertebrata</taxon>
        <taxon>Euteleostomi</taxon>
        <taxon>Mammalia</taxon>
        <taxon>Eutheria</taxon>
        <taxon>Euarchontoglires</taxon>
        <taxon>Dermoptera</taxon>
        <taxon>Cynocephalidae</taxon>
        <taxon>Galeopterus</taxon>
    </lineage>
</organism>
<protein>
    <submittedName>
        <fullName evidence="3">Opioid growth factor receptor-like</fullName>
    </submittedName>
</protein>
<feature type="compositionally biased region" description="Polar residues" evidence="1">
    <location>
        <begin position="95"/>
        <end position="105"/>
    </location>
</feature>
<feature type="region of interest" description="Disordered" evidence="1">
    <location>
        <begin position="168"/>
        <end position="309"/>
    </location>
</feature>
<gene>
    <name evidence="3" type="primary">LOC103590709</name>
</gene>
<dbReference type="GeneID" id="103590709"/>
<dbReference type="Proteomes" id="UP000694923">
    <property type="component" value="Unplaced"/>
</dbReference>
<feature type="region of interest" description="Disordered" evidence="1">
    <location>
        <begin position="1"/>
        <end position="22"/>
    </location>
</feature>
<accession>A0ABM0QS96</accession>
<keyword evidence="2" id="KW-1185">Reference proteome</keyword>